<gene>
    <name evidence="1" type="ORF">CA14_008189</name>
</gene>
<dbReference type="EMBL" id="QQZZ01000034">
    <property type="protein sequence ID" value="RMZ46560.1"/>
    <property type="molecule type" value="Genomic_DNA"/>
</dbReference>
<dbReference type="Proteomes" id="UP000275480">
    <property type="component" value="Unassembled WGS sequence"/>
</dbReference>
<name>A0AB74CM61_ASPFL</name>
<evidence type="ECO:0000313" key="1">
    <source>
        <dbReference type="EMBL" id="RMZ46560.1"/>
    </source>
</evidence>
<comment type="caution">
    <text evidence="1">The sequence shown here is derived from an EMBL/GenBank/DDBJ whole genome shotgun (WGS) entry which is preliminary data.</text>
</comment>
<reference evidence="1 2" key="1">
    <citation type="submission" date="2018-07" db="EMBL/GenBank/DDBJ databases">
        <title>Identification of spontaneous genetic mutation associated with occurrence of a yellow conidial color mutant of Aspergillus flavus.</title>
        <authorList>
            <person name="Chang P.-K."/>
            <person name="Mack B.M."/>
            <person name="Scharfenstein L."/>
            <person name="Gilbert M.K."/>
        </authorList>
    </citation>
    <scope>NUCLEOTIDE SEQUENCE [LARGE SCALE GENOMIC DNA]</scope>
    <source>
        <strain evidence="1 2">CA14</strain>
    </source>
</reference>
<evidence type="ECO:0000313" key="2">
    <source>
        <dbReference type="Proteomes" id="UP000275480"/>
    </source>
</evidence>
<dbReference type="AlphaFoldDB" id="A0AB74CM61"/>
<proteinExistence type="predicted"/>
<organism evidence="1 2">
    <name type="scientific">Aspergillus flavus</name>
    <dbReference type="NCBI Taxonomy" id="5059"/>
    <lineage>
        <taxon>Eukaryota</taxon>
        <taxon>Fungi</taxon>
        <taxon>Dikarya</taxon>
        <taxon>Ascomycota</taxon>
        <taxon>Pezizomycotina</taxon>
        <taxon>Eurotiomycetes</taxon>
        <taxon>Eurotiomycetidae</taxon>
        <taxon>Eurotiales</taxon>
        <taxon>Aspergillaceae</taxon>
        <taxon>Aspergillus</taxon>
        <taxon>Aspergillus subgen. Circumdati</taxon>
    </lineage>
</organism>
<sequence length="489" mass="54593">MGFSMGNWSLGKAFQSDFVYLLQGASKPSLIRLCEGYPAVAVFAVTSQQTGYADQRISDDGTMLPLKRTDRAQPNFQTHIPQRKINLPLDEKPRDVSLIWSWRSSLPIMGNAGKYEVPLPGIAVKAPEGCKGDIRGIVEDIVVKKIAKADREAVNLVLGRVGNARPVTEKVLIAAATKPTPQLAVVEAAAGNDQVAELRLIQRYCKDLRQYITDKVLKAGFENVYGCAYDTIKILHGMCGQNLPVTEDVLKAATRVNTDQGVAALLALCERRRRIGTYDYEHSFDYGGEHLAITEAFSVFGKSLPITEAVLCEVAANRGKYSAKTMQFLHEWFRESLPITQTVLRRAVGVGSPEGPEPLSPKLRPGGPQIPRHYMYLSEDGSRMLEYIFYYGWEKLYITDETMTPPLDDEPAIDRIRNKHARKTRPSPLAVREAVSTPQSVRDYLQVPYPMIQPAEVAFKVEDIVDFREHVSRVQSIFFSQGGQNQLKF</sequence>
<accession>A0AB74CM61</accession>
<protein>
    <submittedName>
        <fullName evidence="1">Uncharacterized protein</fullName>
    </submittedName>
</protein>